<sequence>MTDDRNELHSALRVFRALLDHNGMISRTDQPELFDLSQQKEIRELLEAFEQELSFHLLKVQDRLYLIPDMENTTLGFSMREYREDISPSARAIDALTVSYVQMYLCWEFYHGKNASDPTVRTFIRMEELLKDVDALFDRLRKSGAAVSEIDASSEMNFELVAETWQNRLIEEENSRSSKAGIVRIALNQMIAHGLLLKAEDEYRPTRTLHDKFIYYYLDSDRVQEIHAIFDEMSGGDYDAEN</sequence>
<dbReference type="RefSeq" id="WP_154504869.1">
    <property type="nucleotide sequence ID" value="NZ_VUMN01000018.1"/>
</dbReference>
<comment type="caution">
    <text evidence="1">The sequence shown here is derived from an EMBL/GenBank/DDBJ whole genome shotgun (WGS) entry which is preliminary data.</text>
</comment>
<reference evidence="1 2" key="1">
    <citation type="submission" date="2019-08" db="EMBL/GenBank/DDBJ databases">
        <title>In-depth cultivation of the pig gut microbiome towards novel bacterial diversity and tailored functional studies.</title>
        <authorList>
            <person name="Wylensek D."/>
            <person name="Hitch T.C.A."/>
            <person name="Clavel T."/>
        </authorList>
    </citation>
    <scope>NUCLEOTIDE SEQUENCE [LARGE SCALE GENOMIC DNA]</scope>
    <source>
        <strain evidence="1 2">Oil+RF-744-GAM-WT-6</strain>
    </source>
</reference>
<gene>
    <name evidence="1" type="ORF">FYJ51_08155</name>
</gene>
<dbReference type="EMBL" id="VUMN01000018">
    <property type="protein sequence ID" value="MSS58879.1"/>
    <property type="molecule type" value="Genomic_DNA"/>
</dbReference>
<dbReference type="AlphaFoldDB" id="A0A7X2TFL9"/>
<evidence type="ECO:0000313" key="2">
    <source>
        <dbReference type="Proteomes" id="UP000461880"/>
    </source>
</evidence>
<organism evidence="1 2">
    <name type="scientific">Stecheria intestinalis</name>
    <dbReference type="NCBI Taxonomy" id="2606630"/>
    <lineage>
        <taxon>Bacteria</taxon>
        <taxon>Bacillati</taxon>
        <taxon>Bacillota</taxon>
        <taxon>Erysipelotrichia</taxon>
        <taxon>Erysipelotrichales</taxon>
        <taxon>Erysipelotrichaceae</taxon>
        <taxon>Stecheria</taxon>
    </lineage>
</organism>
<protein>
    <submittedName>
        <fullName evidence="1">Uncharacterized protein</fullName>
    </submittedName>
</protein>
<name>A0A7X2TFL9_9FIRM</name>
<dbReference type="Proteomes" id="UP000461880">
    <property type="component" value="Unassembled WGS sequence"/>
</dbReference>
<keyword evidence="2" id="KW-1185">Reference proteome</keyword>
<accession>A0A7X2TFL9</accession>
<dbReference type="Pfam" id="PF19539">
    <property type="entry name" value="DUF6063"/>
    <property type="match status" value="1"/>
</dbReference>
<proteinExistence type="predicted"/>
<evidence type="ECO:0000313" key="1">
    <source>
        <dbReference type="EMBL" id="MSS58879.1"/>
    </source>
</evidence>
<dbReference type="InterPro" id="IPR045707">
    <property type="entry name" value="DUF6063"/>
</dbReference>